<evidence type="ECO:0000313" key="3">
    <source>
        <dbReference type="Proteomes" id="UP000681075"/>
    </source>
</evidence>
<keyword evidence="3" id="KW-1185">Reference proteome</keyword>
<dbReference type="Proteomes" id="UP000681075">
    <property type="component" value="Unassembled WGS sequence"/>
</dbReference>
<evidence type="ECO:0000313" key="2">
    <source>
        <dbReference type="EMBL" id="GIL40289.1"/>
    </source>
</evidence>
<sequence length="192" mass="19437">MRNVFRNCSERRFSDAKKKLLSSRMAQVQTEASASAIMTTFTMMVAFMNMPTGDRSCASCGGAPALGAAASVLGAAGAVAVGALLGGVVGAGAAVVGAAGAAGVCCAINGADVASAATPTIAARARRRRTEVRNEARMVPLSLLIQRSDARVQRSSGRSRLFPAPVPAHEDGRKTPCVHAPRAAESGEGAAP</sequence>
<comment type="caution">
    <text evidence="2">The sequence shown here is derived from an EMBL/GenBank/DDBJ whole genome shotgun (WGS) entry which is preliminary data.</text>
</comment>
<gene>
    <name evidence="2" type="ORF">TMPK1_25260</name>
</gene>
<dbReference type="AlphaFoldDB" id="A0A8S8XEF7"/>
<reference evidence="2" key="1">
    <citation type="submission" date="2021-02" db="EMBL/GenBank/DDBJ databases">
        <title>Genome sequence of Rhodospirillales sp. strain TMPK1 isolated from soil.</title>
        <authorList>
            <person name="Nakai R."/>
            <person name="Kusada H."/>
            <person name="Tamaki H."/>
        </authorList>
    </citation>
    <scope>NUCLEOTIDE SEQUENCE</scope>
    <source>
        <strain evidence="2">TMPK1</strain>
    </source>
</reference>
<organism evidence="2 3">
    <name type="scientific">Roseiterribacter gracilis</name>
    <dbReference type="NCBI Taxonomy" id="2812848"/>
    <lineage>
        <taxon>Bacteria</taxon>
        <taxon>Pseudomonadati</taxon>
        <taxon>Pseudomonadota</taxon>
        <taxon>Alphaproteobacteria</taxon>
        <taxon>Rhodospirillales</taxon>
        <taxon>Roseiterribacteraceae</taxon>
        <taxon>Roseiterribacter</taxon>
    </lineage>
</organism>
<feature type="region of interest" description="Disordered" evidence="1">
    <location>
        <begin position="154"/>
        <end position="192"/>
    </location>
</feature>
<evidence type="ECO:0000256" key="1">
    <source>
        <dbReference type="SAM" id="MobiDB-lite"/>
    </source>
</evidence>
<name>A0A8S8XEF7_9PROT</name>
<dbReference type="EMBL" id="BOPV01000001">
    <property type="protein sequence ID" value="GIL40289.1"/>
    <property type="molecule type" value="Genomic_DNA"/>
</dbReference>
<protein>
    <submittedName>
        <fullName evidence="2">Uncharacterized protein</fullName>
    </submittedName>
</protein>
<accession>A0A8S8XEF7</accession>
<proteinExistence type="predicted"/>